<comment type="caution">
    <text evidence="8">The sequence shown here is derived from an EMBL/GenBank/DDBJ whole genome shotgun (WGS) entry which is preliminary data.</text>
</comment>
<reference evidence="9" key="1">
    <citation type="journal article" date="2019" name="Int. J. Syst. Evol. Microbiol.">
        <title>The Global Catalogue of Microorganisms (GCM) 10K type strain sequencing project: providing services to taxonomists for standard genome sequencing and annotation.</title>
        <authorList>
            <consortium name="The Broad Institute Genomics Platform"/>
            <consortium name="The Broad Institute Genome Sequencing Center for Infectious Disease"/>
            <person name="Wu L."/>
            <person name="Ma J."/>
        </authorList>
    </citation>
    <scope>NUCLEOTIDE SEQUENCE [LARGE SCALE GENOMIC DNA]</scope>
    <source>
        <strain evidence="9">JCM 18959</strain>
    </source>
</reference>
<proteinExistence type="predicted"/>
<dbReference type="InterPro" id="IPR007348">
    <property type="entry name" value="CopC_dom"/>
</dbReference>
<evidence type="ECO:0000313" key="9">
    <source>
        <dbReference type="Proteomes" id="UP001501407"/>
    </source>
</evidence>
<name>A0ABP9MJN4_9MICO</name>
<keyword evidence="6" id="KW-0472">Membrane</keyword>
<organism evidence="8 9">
    <name type="scientific">Microbacterium yannicii</name>
    <dbReference type="NCBI Taxonomy" id="671622"/>
    <lineage>
        <taxon>Bacteria</taxon>
        <taxon>Bacillati</taxon>
        <taxon>Actinomycetota</taxon>
        <taxon>Actinomycetes</taxon>
        <taxon>Micrococcales</taxon>
        <taxon>Microbacteriaceae</taxon>
        <taxon>Microbacterium</taxon>
    </lineage>
</organism>
<dbReference type="PANTHER" id="PTHR34820">
    <property type="entry name" value="INNER MEMBRANE PROTEIN YEBZ"/>
    <property type="match status" value="1"/>
</dbReference>
<feature type="transmembrane region" description="Helical" evidence="6">
    <location>
        <begin position="189"/>
        <end position="211"/>
    </location>
</feature>
<dbReference type="SUPFAM" id="SSF81296">
    <property type="entry name" value="E set domains"/>
    <property type="match status" value="1"/>
</dbReference>
<evidence type="ECO:0000256" key="4">
    <source>
        <dbReference type="ARBA" id="ARBA00023008"/>
    </source>
</evidence>
<dbReference type="InterPro" id="IPR032694">
    <property type="entry name" value="CopC/D"/>
</dbReference>
<dbReference type="RefSeq" id="WP_194415862.1">
    <property type="nucleotide sequence ID" value="NZ_BAABKZ010000005.1"/>
</dbReference>
<keyword evidence="4" id="KW-0186">Copper</keyword>
<dbReference type="InterPro" id="IPR014755">
    <property type="entry name" value="Cu-Rt/internalin_Ig-like"/>
</dbReference>
<dbReference type="Pfam" id="PF04234">
    <property type="entry name" value="CopC"/>
    <property type="match status" value="1"/>
</dbReference>
<dbReference type="Proteomes" id="UP001501407">
    <property type="component" value="Unassembled WGS sequence"/>
</dbReference>
<keyword evidence="6" id="KW-0812">Transmembrane</keyword>
<accession>A0ABP9MJN4</accession>
<feature type="compositionally biased region" description="Low complexity" evidence="5">
    <location>
        <begin position="221"/>
        <end position="234"/>
    </location>
</feature>
<keyword evidence="2" id="KW-0479">Metal-binding</keyword>
<evidence type="ECO:0000256" key="5">
    <source>
        <dbReference type="SAM" id="MobiDB-lite"/>
    </source>
</evidence>
<evidence type="ECO:0000256" key="6">
    <source>
        <dbReference type="SAM" id="Phobius"/>
    </source>
</evidence>
<gene>
    <name evidence="8" type="ORF">GCM10025760_31040</name>
</gene>
<sequence length="242" mass="23908">MSHRVHKPLSASDAASVSASVSARVAALVAALLLAFVVVLAGASPAQAHDELLGSDPAADSSLDALPAQLTLTFSAEIADDEGASVVEVTDAAGTTLVDDAPAVRDNVLTQPLAGEASGAVTVLWKVVSSDGHPISGEFSFTVAGAPAPTPTPTETAAPTQSATTAPSETVEPTPTVTSQPAASDGSSALPWIIAGVLALALLGAVVYLLVSRSRREKALAEGAQGTAGAAPQPGSEPPADH</sequence>
<keyword evidence="9" id="KW-1185">Reference proteome</keyword>
<keyword evidence="3" id="KW-0732">Signal</keyword>
<evidence type="ECO:0000256" key="2">
    <source>
        <dbReference type="ARBA" id="ARBA00022723"/>
    </source>
</evidence>
<dbReference type="EMBL" id="BAABKZ010000005">
    <property type="protein sequence ID" value="GAA5097187.1"/>
    <property type="molecule type" value="Genomic_DNA"/>
</dbReference>
<evidence type="ECO:0000259" key="7">
    <source>
        <dbReference type="Pfam" id="PF04234"/>
    </source>
</evidence>
<feature type="region of interest" description="Disordered" evidence="5">
    <location>
        <begin position="219"/>
        <end position="242"/>
    </location>
</feature>
<feature type="domain" description="CopC" evidence="7">
    <location>
        <begin position="49"/>
        <end position="143"/>
    </location>
</feature>
<evidence type="ECO:0000313" key="8">
    <source>
        <dbReference type="EMBL" id="GAA5097187.1"/>
    </source>
</evidence>
<evidence type="ECO:0000256" key="3">
    <source>
        <dbReference type="ARBA" id="ARBA00022729"/>
    </source>
</evidence>
<dbReference type="PANTHER" id="PTHR34820:SF4">
    <property type="entry name" value="INNER MEMBRANE PROTEIN YEBZ"/>
    <property type="match status" value="1"/>
</dbReference>
<evidence type="ECO:0000256" key="1">
    <source>
        <dbReference type="ARBA" id="ARBA00004196"/>
    </source>
</evidence>
<comment type="subcellular location">
    <subcellularLocation>
        <location evidence="1">Cell envelope</location>
    </subcellularLocation>
</comment>
<keyword evidence="6" id="KW-1133">Transmembrane helix</keyword>
<protein>
    <submittedName>
        <fullName evidence="8">Copper resistance protein CopC</fullName>
    </submittedName>
</protein>
<dbReference type="InterPro" id="IPR014756">
    <property type="entry name" value="Ig_E-set"/>
</dbReference>
<feature type="compositionally biased region" description="Low complexity" evidence="5">
    <location>
        <begin position="153"/>
        <end position="179"/>
    </location>
</feature>
<dbReference type="Gene3D" id="2.60.40.1220">
    <property type="match status" value="1"/>
</dbReference>
<feature type="region of interest" description="Disordered" evidence="5">
    <location>
        <begin position="145"/>
        <end position="185"/>
    </location>
</feature>